<evidence type="ECO:0000313" key="3">
    <source>
        <dbReference type="Proteomes" id="UP000786387"/>
    </source>
</evidence>
<keyword evidence="3" id="KW-1185">Reference proteome</keyword>
<sequence length="54" mass="5979">MIHARLDIPQPDPIVHDQPGDLPQVPCADELDEFFKPGTLYGGQVVADQQQQPL</sequence>
<protein>
    <submittedName>
        <fullName evidence="2">Uncharacterized protein</fullName>
    </submittedName>
</protein>
<evidence type="ECO:0000313" key="2">
    <source>
        <dbReference type="EMBL" id="MBA1274078.1"/>
    </source>
</evidence>
<organism evidence="2 3">
    <name type="scientific">Stutzerimonas azotifigens</name>
    <dbReference type="NCBI Taxonomy" id="291995"/>
    <lineage>
        <taxon>Bacteria</taxon>
        <taxon>Pseudomonadati</taxon>
        <taxon>Pseudomonadota</taxon>
        <taxon>Gammaproteobacteria</taxon>
        <taxon>Pseudomonadales</taxon>
        <taxon>Pseudomonadaceae</taxon>
        <taxon>Stutzerimonas</taxon>
    </lineage>
</organism>
<reference evidence="2 3" key="1">
    <citation type="submission" date="2020-02" db="EMBL/GenBank/DDBJ databases">
        <title>Synteny-based analysis reveals conserved mechanism for high triclosan tolerance in Pseudomonas, as well as instances of horizontal transfer.</title>
        <authorList>
            <person name="Mcfarland A.G."/>
            <person name="Bertucci H.K."/>
            <person name="Litmann E."/>
            <person name="Shen J."/>
            <person name="Huttenhower C."/>
            <person name="Hartmann E.M."/>
        </authorList>
    </citation>
    <scope>NUCLEOTIDE SEQUENCE [LARGE SCALE GENOMIC DNA]</scope>
    <source>
        <strain evidence="2 3">115A1</strain>
    </source>
</reference>
<dbReference type="Proteomes" id="UP000786387">
    <property type="component" value="Unassembled WGS sequence"/>
</dbReference>
<gene>
    <name evidence="2" type="ORF">G7026_11995</name>
</gene>
<feature type="region of interest" description="Disordered" evidence="1">
    <location>
        <begin position="1"/>
        <end position="22"/>
    </location>
</feature>
<proteinExistence type="predicted"/>
<accession>A0ABR5Z1J0</accession>
<dbReference type="RefSeq" id="WP_181071037.1">
    <property type="nucleotide sequence ID" value="NZ_JAAMRF010000005.1"/>
</dbReference>
<evidence type="ECO:0000256" key="1">
    <source>
        <dbReference type="SAM" id="MobiDB-lite"/>
    </source>
</evidence>
<comment type="caution">
    <text evidence="2">The sequence shown here is derived from an EMBL/GenBank/DDBJ whole genome shotgun (WGS) entry which is preliminary data.</text>
</comment>
<name>A0ABR5Z1J0_9GAMM</name>
<dbReference type="EMBL" id="JAAMRF010000005">
    <property type="protein sequence ID" value="MBA1274078.1"/>
    <property type="molecule type" value="Genomic_DNA"/>
</dbReference>